<dbReference type="PANTHER" id="PTHR43317:SF1">
    <property type="entry name" value="THERMOSPERMINE SYNTHASE ACAULIS5"/>
    <property type="match status" value="1"/>
</dbReference>
<feature type="active site" description="Proton acceptor" evidence="4">
    <location>
        <position position="133"/>
    </location>
</feature>
<dbReference type="GO" id="GO:0016740">
    <property type="term" value="F:transferase activity"/>
    <property type="evidence" value="ECO:0007669"/>
    <property type="project" value="UniProtKB-UniRule"/>
</dbReference>
<organism evidence="6">
    <name type="scientific">Lotharella globosa</name>
    <dbReference type="NCBI Taxonomy" id="91324"/>
    <lineage>
        <taxon>Eukaryota</taxon>
        <taxon>Sar</taxon>
        <taxon>Rhizaria</taxon>
        <taxon>Cercozoa</taxon>
        <taxon>Chlorarachniophyceae</taxon>
        <taxon>Lotharella</taxon>
    </lineage>
</organism>
<dbReference type="NCBIfam" id="NF037959">
    <property type="entry name" value="MFS_SpdSyn"/>
    <property type="match status" value="1"/>
</dbReference>
<reference evidence="6" key="1">
    <citation type="submission" date="2021-01" db="EMBL/GenBank/DDBJ databases">
        <authorList>
            <person name="Corre E."/>
            <person name="Pelletier E."/>
            <person name="Niang G."/>
            <person name="Scheremetjew M."/>
            <person name="Finn R."/>
            <person name="Kale V."/>
            <person name="Holt S."/>
            <person name="Cochrane G."/>
            <person name="Meng A."/>
            <person name="Brown T."/>
            <person name="Cohen L."/>
        </authorList>
    </citation>
    <scope>NUCLEOTIDE SEQUENCE</scope>
    <source>
        <strain evidence="6">CCCM811</strain>
    </source>
</reference>
<evidence type="ECO:0000313" key="6">
    <source>
        <dbReference type="EMBL" id="CAE0675262.1"/>
    </source>
</evidence>
<protein>
    <recommendedName>
        <fullName evidence="5">PABS domain-containing protein</fullName>
    </recommendedName>
</protein>
<accession>A0A7S3Z8F0</accession>
<dbReference type="PROSITE" id="PS51006">
    <property type="entry name" value="PABS_2"/>
    <property type="match status" value="1"/>
</dbReference>
<dbReference type="AlphaFoldDB" id="A0A7S3Z8F0"/>
<dbReference type="SUPFAM" id="SSF53335">
    <property type="entry name" value="S-adenosyl-L-methionine-dependent methyltransferases"/>
    <property type="match status" value="1"/>
</dbReference>
<name>A0A7S3Z8F0_9EUKA</name>
<dbReference type="GO" id="GO:0006596">
    <property type="term" value="P:polyamine biosynthetic process"/>
    <property type="evidence" value="ECO:0007669"/>
    <property type="project" value="UniProtKB-UniRule"/>
</dbReference>
<evidence type="ECO:0000259" key="5">
    <source>
        <dbReference type="PROSITE" id="PS51006"/>
    </source>
</evidence>
<evidence type="ECO:0000256" key="4">
    <source>
        <dbReference type="PROSITE-ProRule" id="PRU00354"/>
    </source>
</evidence>
<keyword evidence="2 4" id="KW-0808">Transferase</keyword>
<dbReference type="Pfam" id="PF01564">
    <property type="entry name" value="Spermine_synth"/>
    <property type="match status" value="1"/>
</dbReference>
<keyword evidence="3 4" id="KW-0620">Polyamine biosynthesis</keyword>
<dbReference type="CDD" id="cd02440">
    <property type="entry name" value="AdoMet_MTases"/>
    <property type="match status" value="1"/>
</dbReference>
<dbReference type="InterPro" id="IPR029063">
    <property type="entry name" value="SAM-dependent_MTases_sf"/>
</dbReference>
<feature type="domain" description="PABS" evidence="5">
    <location>
        <begin position="1"/>
        <end position="166"/>
    </location>
</feature>
<evidence type="ECO:0000256" key="3">
    <source>
        <dbReference type="ARBA" id="ARBA00023115"/>
    </source>
</evidence>
<evidence type="ECO:0000256" key="2">
    <source>
        <dbReference type="ARBA" id="ARBA00022679"/>
    </source>
</evidence>
<dbReference type="InterPro" id="IPR030374">
    <property type="entry name" value="PABS"/>
</dbReference>
<sequence>VGCYDDGEGYLQMVFLDDDEIPLVQGMMNRNNPLDFKLEYTRQQVTAALSVDPMPSRVLVLGLGVGAIPRTLRALYPELTVDVVEIEMKVIKAAVSYFKLRDDPERFRLYNADAVEFVKRNESKGAYDVVFMDAYNAQGIPEVLRTREFYDDMLSCVRPNGLLSINLINDTQGADTVLDYAQDYLVDPLLIRTQESENMAIFGVKKDSLTETISTSRILERMKERAVAVDRRMMLPYALGPQVSRTERLDAVRERNFDWTLPP</sequence>
<proteinExistence type="inferred from homology"/>
<feature type="non-terminal residue" evidence="6">
    <location>
        <position position="1"/>
    </location>
</feature>
<gene>
    <name evidence="6" type="ORF">LGLO00237_LOCUS27038</name>
</gene>
<dbReference type="EMBL" id="HBIV01037963">
    <property type="protein sequence ID" value="CAE0675262.1"/>
    <property type="molecule type" value="Transcribed_RNA"/>
</dbReference>
<evidence type="ECO:0000256" key="1">
    <source>
        <dbReference type="ARBA" id="ARBA00007867"/>
    </source>
</evidence>
<dbReference type="PANTHER" id="PTHR43317">
    <property type="entry name" value="THERMOSPERMINE SYNTHASE ACAULIS5"/>
    <property type="match status" value="1"/>
</dbReference>
<dbReference type="Gene3D" id="3.40.50.150">
    <property type="entry name" value="Vaccinia Virus protein VP39"/>
    <property type="match status" value="1"/>
</dbReference>
<comment type="similarity">
    <text evidence="1">Belongs to the spermidine/spermine synthase family.</text>
</comment>